<protein>
    <submittedName>
        <fullName evidence="1">Uncharacterized protein</fullName>
    </submittedName>
</protein>
<dbReference type="Proteomes" id="UP000076532">
    <property type="component" value="Unassembled WGS sequence"/>
</dbReference>
<dbReference type="EMBL" id="KV417498">
    <property type="protein sequence ID" value="KZP29421.1"/>
    <property type="molecule type" value="Genomic_DNA"/>
</dbReference>
<reference evidence="1 2" key="1">
    <citation type="journal article" date="2016" name="Mol. Biol. Evol.">
        <title>Comparative Genomics of Early-Diverging Mushroom-Forming Fungi Provides Insights into the Origins of Lignocellulose Decay Capabilities.</title>
        <authorList>
            <person name="Nagy L.G."/>
            <person name="Riley R."/>
            <person name="Tritt A."/>
            <person name="Adam C."/>
            <person name="Daum C."/>
            <person name="Floudas D."/>
            <person name="Sun H."/>
            <person name="Yadav J.S."/>
            <person name="Pangilinan J."/>
            <person name="Larsson K.H."/>
            <person name="Matsuura K."/>
            <person name="Barry K."/>
            <person name="Labutti K."/>
            <person name="Kuo R."/>
            <person name="Ohm R.A."/>
            <person name="Bhattacharya S.S."/>
            <person name="Shirouzu T."/>
            <person name="Yoshinaga Y."/>
            <person name="Martin F.M."/>
            <person name="Grigoriev I.V."/>
            <person name="Hibbett D.S."/>
        </authorList>
    </citation>
    <scope>NUCLEOTIDE SEQUENCE [LARGE SCALE GENOMIC DNA]</scope>
    <source>
        <strain evidence="1 2">CBS 109695</strain>
    </source>
</reference>
<organism evidence="1 2">
    <name type="scientific">Athelia psychrophila</name>
    <dbReference type="NCBI Taxonomy" id="1759441"/>
    <lineage>
        <taxon>Eukaryota</taxon>
        <taxon>Fungi</taxon>
        <taxon>Dikarya</taxon>
        <taxon>Basidiomycota</taxon>
        <taxon>Agaricomycotina</taxon>
        <taxon>Agaricomycetes</taxon>
        <taxon>Agaricomycetidae</taxon>
        <taxon>Atheliales</taxon>
        <taxon>Atheliaceae</taxon>
        <taxon>Athelia</taxon>
    </lineage>
</organism>
<accession>A0A166SGF7</accession>
<evidence type="ECO:0000313" key="1">
    <source>
        <dbReference type="EMBL" id="KZP29421.1"/>
    </source>
</evidence>
<gene>
    <name evidence="1" type="ORF">FIBSPDRAFT_884856</name>
</gene>
<evidence type="ECO:0000313" key="2">
    <source>
        <dbReference type="Proteomes" id="UP000076532"/>
    </source>
</evidence>
<sequence>MGVSGAVSIGTWCDRVGRRMKDMSARVWAEGNGKGVAGVKMGQYPPRRLRNFEILSVLLLTLVGFLLPGPLSRASSVPCSRSPVKAGVITAVLSPAEVAWYEVQLSPTRPPTTQASAVECSVHFSDYGLPVSSGEEERGRVRSGVGRPYSRFRFPFAFRHRGLWSLSSLREGWVCHSGQGVGRSRTWKRLGEWWARRIVLRVTAPAVTATTAARLGAAKIGPISCPHGLVTAVRPSENVGRLVDVESPTSEVLDREPDDTPAVPSQEVLVVTNVLPAGISLPPKTQT</sequence>
<proteinExistence type="predicted"/>
<name>A0A166SGF7_9AGAM</name>
<dbReference type="AlphaFoldDB" id="A0A166SGF7"/>
<keyword evidence="2" id="KW-1185">Reference proteome</keyword>